<evidence type="ECO:0000256" key="3">
    <source>
        <dbReference type="SAM" id="Phobius"/>
    </source>
</evidence>
<evidence type="ECO:0000256" key="2">
    <source>
        <dbReference type="ARBA" id="ARBA00023157"/>
    </source>
</evidence>
<dbReference type="EMBL" id="CALNXJ010000034">
    <property type="protein sequence ID" value="CAH3140332.1"/>
    <property type="molecule type" value="Genomic_DNA"/>
</dbReference>
<organism evidence="6 7">
    <name type="scientific">Pocillopora meandrina</name>
    <dbReference type="NCBI Taxonomy" id="46732"/>
    <lineage>
        <taxon>Eukaryota</taxon>
        <taxon>Metazoa</taxon>
        <taxon>Cnidaria</taxon>
        <taxon>Anthozoa</taxon>
        <taxon>Hexacorallia</taxon>
        <taxon>Scleractinia</taxon>
        <taxon>Astrocoeniina</taxon>
        <taxon>Pocilloporidae</taxon>
        <taxon>Pocillopora</taxon>
    </lineage>
</organism>
<dbReference type="CDD" id="cd23553">
    <property type="entry name" value="TFP_LU_ECD_Ly6PGE"/>
    <property type="match status" value="1"/>
</dbReference>
<feature type="chain" id="PRO_5043695502" description="UPAR/Ly6 domain-containing protein" evidence="4">
    <location>
        <begin position="22"/>
        <end position="222"/>
    </location>
</feature>
<evidence type="ECO:0000256" key="4">
    <source>
        <dbReference type="SAM" id="SignalP"/>
    </source>
</evidence>
<keyword evidence="3" id="KW-0812">Transmembrane</keyword>
<evidence type="ECO:0000259" key="5">
    <source>
        <dbReference type="SMART" id="SM00134"/>
    </source>
</evidence>
<name>A0AAU9X927_9CNID</name>
<sequence length="222" mass="24109">MKVRVAAFLLLLFIAYHHVSSLECNACRSSTSWEDCKVSQEKCLPQQNQCIKVYFKYGGIEIFSKGCARELSCGSSENPTCGEAPGSDFTCDITCCNDKDNCNAGSALSFSMSSLNCYVCSSSKSWTDCTMKSHQCPSGFDRCSKVYLRTGSLESFRKYCAPKAACTSKTDFTCKTAVGSSSFECDVTCCDGDHCNTGSALFISIILLLTCGLASLWIVVKD</sequence>
<gene>
    <name evidence="6" type="ORF">PMEA_00019300</name>
</gene>
<evidence type="ECO:0000313" key="6">
    <source>
        <dbReference type="EMBL" id="CAH3140332.1"/>
    </source>
</evidence>
<keyword evidence="1 4" id="KW-0732">Signal</keyword>
<dbReference type="InterPro" id="IPR016054">
    <property type="entry name" value="LY6_UPA_recep-like"/>
</dbReference>
<protein>
    <recommendedName>
        <fullName evidence="5">UPAR/Ly6 domain-containing protein</fullName>
    </recommendedName>
</protein>
<dbReference type="Pfam" id="PF00021">
    <property type="entry name" value="UPAR_LY6"/>
    <property type="match status" value="2"/>
</dbReference>
<accession>A0AAU9X927</accession>
<dbReference type="Gene3D" id="2.10.60.10">
    <property type="entry name" value="CD59"/>
    <property type="match status" value="2"/>
</dbReference>
<dbReference type="SUPFAM" id="SSF57302">
    <property type="entry name" value="Snake toxin-like"/>
    <property type="match status" value="2"/>
</dbReference>
<reference evidence="6 7" key="1">
    <citation type="submission" date="2022-05" db="EMBL/GenBank/DDBJ databases">
        <authorList>
            <consortium name="Genoscope - CEA"/>
            <person name="William W."/>
        </authorList>
    </citation>
    <scope>NUCLEOTIDE SEQUENCE [LARGE SCALE GENOMIC DNA]</scope>
</reference>
<proteinExistence type="predicted"/>
<keyword evidence="3" id="KW-1133">Transmembrane helix</keyword>
<feature type="domain" description="UPAR/Ly6" evidence="5">
    <location>
        <begin position="115"/>
        <end position="204"/>
    </location>
</feature>
<dbReference type="SMART" id="SM00134">
    <property type="entry name" value="LU"/>
    <property type="match status" value="2"/>
</dbReference>
<feature type="transmembrane region" description="Helical" evidence="3">
    <location>
        <begin position="200"/>
        <end position="220"/>
    </location>
</feature>
<keyword evidence="2" id="KW-1015">Disulfide bond</keyword>
<evidence type="ECO:0000256" key="1">
    <source>
        <dbReference type="ARBA" id="ARBA00022729"/>
    </source>
</evidence>
<dbReference type="Proteomes" id="UP001159428">
    <property type="component" value="Unassembled WGS sequence"/>
</dbReference>
<comment type="caution">
    <text evidence="6">The sequence shown here is derived from an EMBL/GenBank/DDBJ whole genome shotgun (WGS) entry which is preliminary data.</text>
</comment>
<dbReference type="PANTHER" id="PTHR10036:SF3">
    <property type="entry name" value="PROTEIN SLEEPLESS-RELATED"/>
    <property type="match status" value="1"/>
</dbReference>
<dbReference type="AlphaFoldDB" id="A0AAU9X927"/>
<dbReference type="InterPro" id="IPR045860">
    <property type="entry name" value="Snake_toxin-like_sf"/>
</dbReference>
<dbReference type="PANTHER" id="PTHR10036">
    <property type="entry name" value="CD59 GLYCOPROTEIN"/>
    <property type="match status" value="1"/>
</dbReference>
<feature type="domain" description="UPAR/Ly6" evidence="5">
    <location>
        <begin position="22"/>
        <end position="113"/>
    </location>
</feature>
<evidence type="ECO:0000313" key="7">
    <source>
        <dbReference type="Proteomes" id="UP001159428"/>
    </source>
</evidence>
<keyword evidence="7" id="KW-1185">Reference proteome</keyword>
<feature type="signal peptide" evidence="4">
    <location>
        <begin position="1"/>
        <end position="21"/>
    </location>
</feature>
<keyword evidence="3" id="KW-0472">Membrane</keyword>